<evidence type="ECO:0000256" key="4">
    <source>
        <dbReference type="ARBA" id="ARBA00023136"/>
    </source>
</evidence>
<dbReference type="InterPro" id="IPR001623">
    <property type="entry name" value="DnaJ_domain"/>
</dbReference>
<feature type="region of interest" description="Disordered" evidence="6">
    <location>
        <begin position="87"/>
        <end position="111"/>
    </location>
</feature>
<keyword evidence="10" id="KW-1185">Reference proteome</keyword>
<comment type="similarity">
    <text evidence="5">Belongs to the TIM14 family.</text>
</comment>
<comment type="subcellular location">
    <subcellularLocation>
        <location evidence="1">Membrane</location>
        <topology evidence="1">Single-pass membrane protein</topology>
    </subcellularLocation>
</comment>
<evidence type="ECO:0000259" key="8">
    <source>
        <dbReference type="PROSITE" id="PS50076"/>
    </source>
</evidence>
<dbReference type="PRINTS" id="PR00625">
    <property type="entry name" value="JDOMAIN"/>
</dbReference>
<organism evidence="9 10">
    <name type="scientific">Novispirillum itersonii</name>
    <name type="common">Aquaspirillum itersonii</name>
    <dbReference type="NCBI Taxonomy" id="189"/>
    <lineage>
        <taxon>Bacteria</taxon>
        <taxon>Pseudomonadati</taxon>
        <taxon>Pseudomonadota</taxon>
        <taxon>Alphaproteobacteria</taxon>
        <taxon>Rhodospirillales</taxon>
        <taxon>Novispirillaceae</taxon>
        <taxon>Novispirillum</taxon>
    </lineage>
</organism>
<dbReference type="PROSITE" id="PS50076">
    <property type="entry name" value="DNAJ_2"/>
    <property type="match status" value="1"/>
</dbReference>
<dbReference type="Gene3D" id="1.10.287.110">
    <property type="entry name" value="DnaJ domain"/>
    <property type="match status" value="1"/>
</dbReference>
<dbReference type="EMBL" id="JACIIX010000002">
    <property type="protein sequence ID" value="MBB6209465.1"/>
    <property type="molecule type" value="Genomic_DNA"/>
</dbReference>
<evidence type="ECO:0000256" key="5">
    <source>
        <dbReference type="ARBA" id="ARBA00038105"/>
    </source>
</evidence>
<dbReference type="PANTHER" id="PTHR12763">
    <property type="match status" value="1"/>
</dbReference>
<feature type="transmembrane region" description="Helical" evidence="7">
    <location>
        <begin position="6"/>
        <end position="22"/>
    </location>
</feature>
<dbReference type="Pfam" id="PF00226">
    <property type="entry name" value="DnaJ"/>
    <property type="match status" value="1"/>
</dbReference>
<evidence type="ECO:0000313" key="9">
    <source>
        <dbReference type="EMBL" id="MBB6209465.1"/>
    </source>
</evidence>
<gene>
    <name evidence="9" type="ORF">FHS48_000867</name>
</gene>
<evidence type="ECO:0000256" key="3">
    <source>
        <dbReference type="ARBA" id="ARBA00022989"/>
    </source>
</evidence>
<dbReference type="Proteomes" id="UP000544872">
    <property type="component" value="Unassembled WGS sequence"/>
</dbReference>
<feature type="transmembrane region" description="Helical" evidence="7">
    <location>
        <begin position="34"/>
        <end position="51"/>
    </location>
</feature>
<reference evidence="9 10" key="1">
    <citation type="submission" date="2020-08" db="EMBL/GenBank/DDBJ databases">
        <title>Genomic Encyclopedia of Type Strains, Phase IV (KMG-IV): sequencing the most valuable type-strain genomes for metagenomic binning, comparative biology and taxonomic classification.</title>
        <authorList>
            <person name="Goeker M."/>
        </authorList>
    </citation>
    <scope>NUCLEOTIDE SEQUENCE [LARGE SCALE GENOMIC DNA]</scope>
    <source>
        <strain evidence="9 10">DSM 11590</strain>
    </source>
</reference>
<name>A0A7W9ZDX8_NOVIT</name>
<comment type="caution">
    <text evidence="9">The sequence shown here is derived from an EMBL/GenBank/DDBJ whole genome shotgun (WGS) entry which is preliminary data.</text>
</comment>
<evidence type="ECO:0000256" key="6">
    <source>
        <dbReference type="SAM" id="MobiDB-lite"/>
    </source>
</evidence>
<dbReference type="SMART" id="SM00271">
    <property type="entry name" value="DnaJ"/>
    <property type="match status" value="1"/>
</dbReference>
<dbReference type="SUPFAM" id="SSF46565">
    <property type="entry name" value="Chaperone J-domain"/>
    <property type="match status" value="1"/>
</dbReference>
<dbReference type="GO" id="GO:0001671">
    <property type="term" value="F:ATPase activator activity"/>
    <property type="evidence" value="ECO:0007669"/>
    <property type="project" value="TreeGrafter"/>
</dbReference>
<feature type="domain" description="J" evidence="8">
    <location>
        <begin position="114"/>
        <end position="165"/>
    </location>
</feature>
<accession>A0A7W9ZDX8</accession>
<evidence type="ECO:0000313" key="10">
    <source>
        <dbReference type="Proteomes" id="UP000544872"/>
    </source>
</evidence>
<dbReference type="GO" id="GO:0016020">
    <property type="term" value="C:membrane"/>
    <property type="evidence" value="ECO:0007669"/>
    <property type="project" value="UniProtKB-SubCell"/>
</dbReference>
<proteinExistence type="inferred from homology"/>
<dbReference type="RefSeq" id="WP_184261765.1">
    <property type="nucleotide sequence ID" value="NZ_JACIIX010000002.1"/>
</dbReference>
<dbReference type="PANTHER" id="PTHR12763:SF28">
    <property type="entry name" value="GEO10507P1-RELATED"/>
    <property type="match status" value="1"/>
</dbReference>
<dbReference type="GO" id="GO:0030150">
    <property type="term" value="P:protein import into mitochondrial matrix"/>
    <property type="evidence" value="ECO:0007669"/>
    <property type="project" value="TreeGrafter"/>
</dbReference>
<keyword evidence="4 7" id="KW-0472">Membrane</keyword>
<dbReference type="AlphaFoldDB" id="A0A7W9ZDX8"/>
<keyword evidence="3 7" id="KW-1133">Transmembrane helix</keyword>
<sequence length="165" mass="18012">MILSLLAGAALIFGIMFVGNWLMRSPSGSLKRRLGGGLIPLLLVLVAVLALTGRLGLAFATLMAMAPWVMRGLQMWQAGRTIRDMLRPRPKPQAQTETRQAPSPPRPGTMDRSEALRVLGLPETATADEVQAAYRRLMGQVHPDKGGSDWMAAKLNEARERLLSD</sequence>
<dbReference type="InterPro" id="IPR036869">
    <property type="entry name" value="J_dom_sf"/>
</dbReference>
<dbReference type="CDD" id="cd06257">
    <property type="entry name" value="DnaJ"/>
    <property type="match status" value="1"/>
</dbReference>
<evidence type="ECO:0000256" key="1">
    <source>
        <dbReference type="ARBA" id="ARBA00004167"/>
    </source>
</evidence>
<protein>
    <recommendedName>
        <fullName evidence="8">J domain-containing protein</fullName>
    </recommendedName>
</protein>
<keyword evidence="2 7" id="KW-0812">Transmembrane</keyword>
<evidence type="ECO:0000256" key="7">
    <source>
        <dbReference type="SAM" id="Phobius"/>
    </source>
</evidence>
<evidence type="ECO:0000256" key="2">
    <source>
        <dbReference type="ARBA" id="ARBA00022692"/>
    </source>
</evidence>